<dbReference type="InterPro" id="IPR003362">
    <property type="entry name" value="Bact_transf"/>
</dbReference>
<comment type="caution">
    <text evidence="9">The sequence shown here is derived from an EMBL/GenBank/DDBJ whole genome shotgun (WGS) entry which is preliminary data.</text>
</comment>
<dbReference type="InterPro" id="IPR017475">
    <property type="entry name" value="EPS_sugar_tfrase"/>
</dbReference>
<evidence type="ECO:0000256" key="5">
    <source>
        <dbReference type="ARBA" id="ARBA00022989"/>
    </source>
</evidence>
<keyword evidence="3" id="KW-0808">Transferase</keyword>
<dbReference type="RefSeq" id="WP_189742993.1">
    <property type="nucleotide sequence ID" value="NZ_BMRL01000012.1"/>
</dbReference>
<comment type="subcellular location">
    <subcellularLocation>
        <location evidence="1">Membrane</location>
        <topology evidence="1">Multi-pass membrane protein</topology>
    </subcellularLocation>
</comment>
<proteinExistence type="inferred from homology"/>
<evidence type="ECO:0000259" key="8">
    <source>
        <dbReference type="Pfam" id="PF02397"/>
    </source>
</evidence>
<dbReference type="NCBIfam" id="TIGR03025">
    <property type="entry name" value="EPS_sugtrans"/>
    <property type="match status" value="1"/>
</dbReference>
<sequence length="491" mass="52850">MRHVHIPAQRVARAARESLAPARRLGDKARWYRPAAIAADFLGAAIPVGLVFDAAQQVRPVYCALAAAVAWTGVQALRRRYATRTLGESRGVLPVLHDWLILIGVLAVARVVTEEATPRLSALGALLPALLITVACHKLTYRHLSAARREAQAVSRVLVVGEPDAAEDVIAHLAARTDHPYVVVGVVPVGAGPLASGVPVAARLDGSTPEAPNGDSAAVLGAVASHHADLVLVAPGVRITGERLRRIAWALHDAGLELAVFPGLVEVSVKRLETLSAGGLAVLRVAPPVSRGVQTLLKSALDRVGAAAGLLLLSPILLGIVLAIRLGSRGPAFYRQRRIGRDGVPFVMWKFRTMVVDAHAMKAELSGANENDGLMFKMRRDPRVTRVGRLLRRTSLDELPQLINVLIGNMSLVGPRPPLPEEVAKYDEVELRRLTVRPGMTGLWQISGRSDLSWDETIQLDLQYVDNWSFTSDVDVMGRTLRAVVDGRGAY</sequence>
<dbReference type="PANTHER" id="PTHR30576">
    <property type="entry name" value="COLANIC BIOSYNTHESIS UDP-GLUCOSE LIPID CARRIER TRANSFERASE"/>
    <property type="match status" value="1"/>
</dbReference>
<dbReference type="Proteomes" id="UP000613974">
    <property type="component" value="Unassembled WGS sequence"/>
</dbReference>
<keyword evidence="6 7" id="KW-0472">Membrane</keyword>
<evidence type="ECO:0000256" key="1">
    <source>
        <dbReference type="ARBA" id="ARBA00004141"/>
    </source>
</evidence>
<gene>
    <name evidence="9" type="primary">rfbP</name>
    <name evidence="9" type="ORF">Snoj_02340</name>
</gene>
<dbReference type="GeneID" id="95592686"/>
<comment type="similarity">
    <text evidence="2">Belongs to the bacterial sugar transferase family.</text>
</comment>
<keyword evidence="4 7" id="KW-0812">Transmembrane</keyword>
<protein>
    <submittedName>
        <fullName evidence="9">Exopolysaccharide biosynthesis polyprenyl glycosylphosphotransferase</fullName>
    </submittedName>
</protein>
<reference evidence="10" key="1">
    <citation type="submission" date="2023-07" db="EMBL/GenBank/DDBJ databases">
        <title>Whole genome shotgun sequence of Streptomyces nojiriensis NBRC 13794.</title>
        <authorList>
            <person name="Komaki H."/>
            <person name="Tamura T."/>
        </authorList>
    </citation>
    <scope>NUCLEOTIDE SEQUENCE [LARGE SCALE GENOMIC DNA]</scope>
    <source>
        <strain evidence="10">NBRC 13794</strain>
    </source>
</reference>
<evidence type="ECO:0000256" key="6">
    <source>
        <dbReference type="ARBA" id="ARBA00023136"/>
    </source>
</evidence>
<evidence type="ECO:0000256" key="2">
    <source>
        <dbReference type="ARBA" id="ARBA00006464"/>
    </source>
</evidence>
<evidence type="ECO:0000313" key="10">
    <source>
        <dbReference type="Proteomes" id="UP000613974"/>
    </source>
</evidence>
<dbReference type="EMBL" id="BNEC01000003">
    <property type="protein sequence ID" value="GHI66316.1"/>
    <property type="molecule type" value="Genomic_DNA"/>
</dbReference>
<dbReference type="Pfam" id="PF02397">
    <property type="entry name" value="Bac_transf"/>
    <property type="match status" value="1"/>
</dbReference>
<accession>A0ABQ3SDW4</accession>
<evidence type="ECO:0000256" key="3">
    <source>
        <dbReference type="ARBA" id="ARBA00022679"/>
    </source>
</evidence>
<evidence type="ECO:0000256" key="7">
    <source>
        <dbReference type="SAM" id="Phobius"/>
    </source>
</evidence>
<evidence type="ECO:0000256" key="4">
    <source>
        <dbReference type="ARBA" id="ARBA00022692"/>
    </source>
</evidence>
<evidence type="ECO:0000313" key="9">
    <source>
        <dbReference type="EMBL" id="GHI66316.1"/>
    </source>
</evidence>
<feature type="transmembrane region" description="Helical" evidence="7">
    <location>
        <begin position="306"/>
        <end position="328"/>
    </location>
</feature>
<organism evidence="9 10">
    <name type="scientific">Streptomyces nojiriensis</name>
    <dbReference type="NCBI Taxonomy" id="66374"/>
    <lineage>
        <taxon>Bacteria</taxon>
        <taxon>Bacillati</taxon>
        <taxon>Actinomycetota</taxon>
        <taxon>Actinomycetes</taxon>
        <taxon>Kitasatosporales</taxon>
        <taxon>Streptomycetaceae</taxon>
        <taxon>Streptomyces</taxon>
    </lineage>
</organism>
<name>A0ABQ3SDW4_9ACTN</name>
<feature type="domain" description="Bacterial sugar transferase" evidence="8">
    <location>
        <begin position="298"/>
        <end position="485"/>
    </location>
</feature>
<keyword evidence="10" id="KW-1185">Reference proteome</keyword>
<keyword evidence="5 7" id="KW-1133">Transmembrane helix</keyword>
<dbReference type="PANTHER" id="PTHR30576:SF10">
    <property type="entry name" value="SLL5057 PROTEIN"/>
    <property type="match status" value="1"/>
</dbReference>